<dbReference type="Pfam" id="PF06985">
    <property type="entry name" value="HET"/>
    <property type="match status" value="1"/>
</dbReference>
<dbReference type="GeneID" id="90968036"/>
<proteinExistence type="predicted"/>
<accession>A0A7D5YSQ0</accession>
<organism evidence="2 3">
    <name type="scientific">Metarhizium brunneum</name>
    <dbReference type="NCBI Taxonomy" id="500148"/>
    <lineage>
        <taxon>Eukaryota</taxon>
        <taxon>Fungi</taxon>
        <taxon>Dikarya</taxon>
        <taxon>Ascomycota</taxon>
        <taxon>Pezizomycotina</taxon>
        <taxon>Sordariomycetes</taxon>
        <taxon>Hypocreomycetidae</taxon>
        <taxon>Hypocreales</taxon>
        <taxon>Clavicipitaceae</taxon>
        <taxon>Metarhizium</taxon>
    </lineage>
</organism>
<dbReference type="RefSeq" id="XP_065986975.1">
    <property type="nucleotide sequence ID" value="XM_066131148.1"/>
</dbReference>
<dbReference type="OrthoDB" id="4589334at2759"/>
<sequence>MALTNDVGHSYLWVDALCIEQDDDPQQKQQQLRIMDKIYQGAYDILVAWTATSCTSPLPGVGNTIYGPRASFAWSTCDRQGNMGR</sequence>
<dbReference type="PANTHER" id="PTHR33112:SF12">
    <property type="entry name" value="HETEROKARYON INCOMPATIBILITY DOMAIN-CONTAINING PROTEIN"/>
    <property type="match status" value="1"/>
</dbReference>
<dbReference type="PANTHER" id="PTHR33112">
    <property type="entry name" value="DOMAIN PROTEIN, PUTATIVE-RELATED"/>
    <property type="match status" value="1"/>
</dbReference>
<dbReference type="AlphaFoldDB" id="A0A7D5YSQ0"/>
<gene>
    <name evidence="2" type="ORF">G6M90_00g080150</name>
</gene>
<keyword evidence="3" id="KW-1185">Reference proteome</keyword>
<dbReference type="EMBL" id="CP058935">
    <property type="protein sequence ID" value="QLI70300.1"/>
    <property type="molecule type" value="Genomic_DNA"/>
</dbReference>
<feature type="domain" description="Heterokaryon incompatibility" evidence="1">
    <location>
        <begin position="4"/>
        <end position="61"/>
    </location>
</feature>
<dbReference type="InterPro" id="IPR010730">
    <property type="entry name" value="HET"/>
</dbReference>
<evidence type="ECO:0000259" key="1">
    <source>
        <dbReference type="Pfam" id="PF06985"/>
    </source>
</evidence>
<dbReference type="KEGG" id="mbrn:90968036"/>
<reference evidence="2 3" key="1">
    <citation type="submission" date="2020-07" db="EMBL/GenBank/DDBJ databases">
        <title>Telomere length de novo assembly of all 7 chromosomes of the fungus, Metarhizium brunneum, using a novel assembly pipeline.</title>
        <authorList>
            <person name="Saud z."/>
            <person name="Kortsinoglou A."/>
            <person name="Kouvelis V.N."/>
            <person name="Butt T.M."/>
        </authorList>
    </citation>
    <scope>NUCLEOTIDE SEQUENCE [LARGE SCALE GENOMIC DNA]</scope>
    <source>
        <strain evidence="2 3">4556</strain>
    </source>
</reference>
<protein>
    <recommendedName>
        <fullName evidence="1">Heterokaryon incompatibility domain-containing protein</fullName>
    </recommendedName>
</protein>
<evidence type="ECO:0000313" key="2">
    <source>
        <dbReference type="EMBL" id="QLI70300.1"/>
    </source>
</evidence>
<evidence type="ECO:0000313" key="3">
    <source>
        <dbReference type="Proteomes" id="UP000510686"/>
    </source>
</evidence>
<dbReference type="Proteomes" id="UP000510686">
    <property type="component" value="Chromosome 4"/>
</dbReference>
<name>A0A7D5YSQ0_9HYPO</name>